<dbReference type="PANTHER" id="PTHR17357">
    <property type="entry name" value="GM2 GANGLIOSIDE ACTIVATOR PROTEIN"/>
    <property type="match status" value="1"/>
</dbReference>
<accession>A0A8S3TKY6</accession>
<dbReference type="InterPro" id="IPR028996">
    <property type="entry name" value="GM2-AP"/>
</dbReference>
<dbReference type="AlphaFoldDB" id="A0A8S3TKY6"/>
<dbReference type="GO" id="GO:0005319">
    <property type="term" value="F:lipid transporter activity"/>
    <property type="evidence" value="ECO:0007669"/>
    <property type="project" value="TreeGrafter"/>
</dbReference>
<dbReference type="CDD" id="cd00054">
    <property type="entry name" value="EGF_CA"/>
    <property type="match status" value="1"/>
</dbReference>
<dbReference type="InterPro" id="IPR036846">
    <property type="entry name" value="GM2-AP_sf"/>
</dbReference>
<protein>
    <submittedName>
        <fullName evidence="6">GM2A</fullName>
    </submittedName>
</protein>
<evidence type="ECO:0000259" key="5">
    <source>
        <dbReference type="PROSITE" id="PS51670"/>
    </source>
</evidence>
<gene>
    <name evidence="6" type="ORF">MEDL_42466</name>
</gene>
<evidence type="ECO:0000259" key="4">
    <source>
        <dbReference type="PROSITE" id="PS50026"/>
    </source>
</evidence>
<keyword evidence="2" id="KW-1015">Disulfide bond</keyword>
<evidence type="ECO:0000256" key="3">
    <source>
        <dbReference type="PROSITE-ProRule" id="PRU01005"/>
    </source>
</evidence>
<dbReference type="GO" id="GO:0006689">
    <property type="term" value="P:ganglioside catabolic process"/>
    <property type="evidence" value="ECO:0007669"/>
    <property type="project" value="InterPro"/>
</dbReference>
<dbReference type="InterPro" id="IPR000742">
    <property type="entry name" value="EGF"/>
</dbReference>
<reference evidence="6" key="1">
    <citation type="submission" date="2021-03" db="EMBL/GenBank/DDBJ databases">
        <authorList>
            <person name="Bekaert M."/>
        </authorList>
    </citation>
    <scope>NUCLEOTIDE SEQUENCE</scope>
</reference>
<evidence type="ECO:0000256" key="1">
    <source>
        <dbReference type="ARBA" id="ARBA00022729"/>
    </source>
</evidence>
<feature type="disulfide bond" evidence="2">
    <location>
        <begin position="231"/>
        <end position="240"/>
    </location>
</feature>
<dbReference type="GO" id="GO:0008047">
    <property type="term" value="F:enzyme activator activity"/>
    <property type="evidence" value="ECO:0007669"/>
    <property type="project" value="InterPro"/>
</dbReference>
<dbReference type="SUPFAM" id="SSF57196">
    <property type="entry name" value="EGF/Laminin"/>
    <property type="match status" value="1"/>
</dbReference>
<dbReference type="PROSITE" id="PS51670">
    <property type="entry name" value="SHKT"/>
    <property type="match status" value="1"/>
</dbReference>
<comment type="caution">
    <text evidence="6">The sequence shown here is derived from an EMBL/GenBank/DDBJ whole genome shotgun (WGS) entry which is preliminary data.</text>
</comment>
<feature type="domain" description="ShKT" evidence="5">
    <location>
        <begin position="175"/>
        <end position="208"/>
    </location>
</feature>
<dbReference type="InterPro" id="IPR003582">
    <property type="entry name" value="ShKT_dom"/>
</dbReference>
<dbReference type="PROSITE" id="PS01186">
    <property type="entry name" value="EGF_2"/>
    <property type="match status" value="1"/>
</dbReference>
<dbReference type="GO" id="GO:0009898">
    <property type="term" value="C:cytoplasmic side of plasma membrane"/>
    <property type="evidence" value="ECO:0007669"/>
    <property type="project" value="TreeGrafter"/>
</dbReference>
<dbReference type="Pfam" id="PF00008">
    <property type="entry name" value="EGF"/>
    <property type="match status" value="1"/>
</dbReference>
<keyword evidence="1" id="KW-0732">Signal</keyword>
<dbReference type="SMART" id="SM00181">
    <property type="entry name" value="EGF"/>
    <property type="match status" value="1"/>
</dbReference>
<dbReference type="SUPFAM" id="SSF63707">
    <property type="entry name" value="Ganglioside M2 (gm2) activator"/>
    <property type="match status" value="1"/>
</dbReference>
<dbReference type="Gene3D" id="2.70.220.10">
    <property type="entry name" value="Ganglioside GM2 activator"/>
    <property type="match status" value="1"/>
</dbReference>
<sequence>MQKYVTNDGAVWFDVGCSSSKHCSSITSVLGKRNYDVGVLPIASSTLRRNAIQNILYSYIRSAGDTIVCEKCCFGDLCNAGSICGTVGFLHEMVCLNCVTTHSVGCNTIELCDQKCFIEQVVNSSTSNIAWKTGCRHKDMCQQLQSSPGTECLSSCCTSDLCNSKCSNLNTDALCVDKSLTCSNKTFQSFVCSQPKLQDTCPKSCGLCHCTPNPCIHGTCISSRQGYKCSCDAGFTGSICDKGDPATRAITFSYLDLSPKPIRVPGNVTTAYDITIYRRIGKSSHLRLNVTMDKKLLGRWHSVPCSHLVGTCVYDDPCEYFTNYYANHTCPQAIIDLGLTCGCPINPVHLLRSPLSPVWSSPSHWLWLTDPVMDILSGRFEIKKIPSAWGFLTNGDFRVRIELLEHNKTVGCLAVELSTFTPCSGFLCGG</sequence>
<dbReference type="EMBL" id="CAJPWZ010002031">
    <property type="protein sequence ID" value="CAG2229577.1"/>
    <property type="molecule type" value="Genomic_DNA"/>
</dbReference>
<evidence type="ECO:0000256" key="2">
    <source>
        <dbReference type="PROSITE-ProRule" id="PRU00076"/>
    </source>
</evidence>
<dbReference type="PANTHER" id="PTHR17357:SF0">
    <property type="entry name" value="GANGLIOSIDE GM2 ACTIVATOR"/>
    <property type="match status" value="1"/>
</dbReference>
<proteinExistence type="predicted"/>
<organism evidence="6 7">
    <name type="scientific">Mytilus edulis</name>
    <name type="common">Blue mussel</name>
    <dbReference type="NCBI Taxonomy" id="6550"/>
    <lineage>
        <taxon>Eukaryota</taxon>
        <taxon>Metazoa</taxon>
        <taxon>Spiralia</taxon>
        <taxon>Lophotrochozoa</taxon>
        <taxon>Mollusca</taxon>
        <taxon>Bivalvia</taxon>
        <taxon>Autobranchia</taxon>
        <taxon>Pteriomorphia</taxon>
        <taxon>Mytilida</taxon>
        <taxon>Mytiloidea</taxon>
        <taxon>Mytilidae</taxon>
        <taxon>Mytilinae</taxon>
        <taxon>Mytilus</taxon>
    </lineage>
</organism>
<evidence type="ECO:0000313" key="6">
    <source>
        <dbReference type="EMBL" id="CAG2229577.1"/>
    </source>
</evidence>
<feature type="domain" description="EGF-like" evidence="4">
    <location>
        <begin position="211"/>
        <end position="241"/>
    </location>
</feature>
<evidence type="ECO:0000313" key="7">
    <source>
        <dbReference type="Proteomes" id="UP000683360"/>
    </source>
</evidence>
<dbReference type="Proteomes" id="UP000683360">
    <property type="component" value="Unassembled WGS sequence"/>
</dbReference>
<name>A0A8S3TKY6_MYTED</name>
<dbReference type="PROSITE" id="PS50026">
    <property type="entry name" value="EGF_3"/>
    <property type="match status" value="1"/>
</dbReference>
<keyword evidence="7" id="KW-1185">Reference proteome</keyword>
<dbReference type="Gene3D" id="2.10.25.10">
    <property type="entry name" value="Laminin"/>
    <property type="match status" value="1"/>
</dbReference>
<dbReference type="PROSITE" id="PS00022">
    <property type="entry name" value="EGF_1"/>
    <property type="match status" value="1"/>
</dbReference>
<dbReference type="OrthoDB" id="6101610at2759"/>
<feature type="disulfide bond" evidence="3">
    <location>
        <begin position="192"/>
        <end position="205"/>
    </location>
</feature>
<keyword evidence="2" id="KW-0245">EGF-like domain</keyword>
<comment type="caution">
    <text evidence="2">Lacks conserved residue(s) required for the propagation of feature annotation.</text>
</comment>